<dbReference type="Pfam" id="PF26593">
    <property type="entry name" value="TraC-like"/>
    <property type="match status" value="1"/>
</dbReference>
<dbReference type="InterPro" id="IPR058596">
    <property type="entry name" value="TraC-like_dom"/>
</dbReference>
<proteinExistence type="predicted"/>
<dbReference type="Proteomes" id="UP000229315">
    <property type="component" value="Unassembled WGS sequence"/>
</dbReference>
<dbReference type="EMBL" id="PFBH01000016">
    <property type="protein sequence ID" value="PIR85077.1"/>
    <property type="molecule type" value="Genomic_DNA"/>
</dbReference>
<evidence type="ECO:0000313" key="2">
    <source>
        <dbReference type="EMBL" id="PIR85077.1"/>
    </source>
</evidence>
<organism evidence="2 3">
    <name type="scientific">Candidatus Kaiserbacteria bacterium CG10_big_fil_rev_8_21_14_0_10_45_20</name>
    <dbReference type="NCBI Taxonomy" id="1974607"/>
    <lineage>
        <taxon>Bacteria</taxon>
        <taxon>Candidatus Kaiseribacteriota</taxon>
    </lineage>
</organism>
<feature type="domain" description="TraC-like" evidence="1">
    <location>
        <begin position="26"/>
        <end position="197"/>
    </location>
</feature>
<comment type="caution">
    <text evidence="2">The sequence shown here is derived from an EMBL/GenBank/DDBJ whole genome shotgun (WGS) entry which is preliminary data.</text>
</comment>
<protein>
    <recommendedName>
        <fullName evidence="1">TraC-like domain-containing protein</fullName>
    </recommendedName>
</protein>
<sequence length="213" mass="24354">MAETQKTKAAQDFVPIKEVRGGVMVLKDDTLVGTMLASSVNFALKSQDEQMAILSQFQNFLNSLDFSVQFFVQSRRLDIRPYIALLEERLTAQTEDLMKIQVQEYIDFIKTFTDRANIMSKHFFVVVPYNPPAVNIRKTVEKTFLGKSELGAKDKDIGFEEHRTQLEQRMSVVEQGLVRCGVRTVPLGTEEAIELLYKQFNPGELEKPITLDR</sequence>
<gene>
    <name evidence="2" type="ORF">COU15_02800</name>
</gene>
<evidence type="ECO:0000313" key="3">
    <source>
        <dbReference type="Proteomes" id="UP000229315"/>
    </source>
</evidence>
<evidence type="ECO:0000259" key="1">
    <source>
        <dbReference type="Pfam" id="PF26593"/>
    </source>
</evidence>
<accession>A0A2H0UFA0</accession>
<reference evidence="3" key="1">
    <citation type="submission" date="2017-09" db="EMBL/GenBank/DDBJ databases">
        <title>Depth-based differentiation of microbial function through sediment-hosted aquifers and enrichment of novel symbionts in the deep terrestrial subsurface.</title>
        <authorList>
            <person name="Probst A.J."/>
            <person name="Ladd B."/>
            <person name="Jarett J.K."/>
            <person name="Geller-Mcgrath D.E."/>
            <person name="Sieber C.M.K."/>
            <person name="Emerson J.B."/>
            <person name="Anantharaman K."/>
            <person name="Thomas B.C."/>
            <person name="Malmstrom R."/>
            <person name="Stieglmeier M."/>
            <person name="Klingl A."/>
            <person name="Woyke T."/>
            <person name="Ryan C.M."/>
            <person name="Banfield J.F."/>
        </authorList>
    </citation>
    <scope>NUCLEOTIDE SEQUENCE [LARGE SCALE GENOMIC DNA]</scope>
</reference>
<dbReference type="AlphaFoldDB" id="A0A2H0UFA0"/>
<name>A0A2H0UFA0_9BACT</name>